<reference evidence="2 3" key="1">
    <citation type="submission" date="2018-09" db="EMBL/GenBank/DDBJ databases">
        <title>Draft genome sequence of Rhodopseudomonas palustris 2.1.18.</title>
        <authorList>
            <person name="Robertson S.L."/>
            <person name="Meyer T.E."/>
            <person name="Kyndt J.A."/>
        </authorList>
    </citation>
    <scope>NUCLEOTIDE SEQUENCE [LARGE SCALE GENOMIC DNA]</scope>
    <source>
        <strain evidence="2 3">2.1.18</strain>
    </source>
</reference>
<accession>A0A418VQR1</accession>
<keyword evidence="1" id="KW-1133">Transmembrane helix</keyword>
<dbReference type="RefSeq" id="WP_119854585.1">
    <property type="nucleotide sequence ID" value="NZ_QYYD01000001.1"/>
</dbReference>
<sequence length="81" mass="8735">MLWGLLAILVVAGIAAIVNDGVYSGSLFESDMLIRSAVLMALALFIGRGLLRRGAPAKWLKHGAIWLAIALGIALLYRWSQ</sequence>
<keyword evidence="1" id="KW-0812">Transmembrane</keyword>
<gene>
    <name evidence="2" type="ORF">D4Q52_00515</name>
</gene>
<proteinExistence type="predicted"/>
<organism evidence="2 3">
    <name type="scientific">Rhodopseudomonas palustris</name>
    <dbReference type="NCBI Taxonomy" id="1076"/>
    <lineage>
        <taxon>Bacteria</taxon>
        <taxon>Pseudomonadati</taxon>
        <taxon>Pseudomonadota</taxon>
        <taxon>Alphaproteobacteria</taxon>
        <taxon>Hyphomicrobiales</taxon>
        <taxon>Nitrobacteraceae</taxon>
        <taxon>Rhodopseudomonas</taxon>
    </lineage>
</organism>
<evidence type="ECO:0000313" key="3">
    <source>
        <dbReference type="Proteomes" id="UP000285523"/>
    </source>
</evidence>
<feature type="transmembrane region" description="Helical" evidence="1">
    <location>
        <begin position="32"/>
        <end position="51"/>
    </location>
</feature>
<keyword evidence="1" id="KW-0472">Membrane</keyword>
<dbReference type="EMBL" id="QYYD01000001">
    <property type="protein sequence ID" value="RJF78686.1"/>
    <property type="molecule type" value="Genomic_DNA"/>
</dbReference>
<evidence type="ECO:0000256" key="1">
    <source>
        <dbReference type="SAM" id="Phobius"/>
    </source>
</evidence>
<dbReference type="Proteomes" id="UP000285523">
    <property type="component" value="Unassembled WGS sequence"/>
</dbReference>
<comment type="caution">
    <text evidence="2">The sequence shown here is derived from an EMBL/GenBank/DDBJ whole genome shotgun (WGS) entry which is preliminary data.</text>
</comment>
<name>A0A418VQR1_RHOPL</name>
<protein>
    <submittedName>
        <fullName evidence="2">Uncharacterized protein</fullName>
    </submittedName>
</protein>
<dbReference type="OrthoDB" id="9952844at2"/>
<dbReference type="AlphaFoldDB" id="A0A418VQR1"/>
<evidence type="ECO:0000313" key="2">
    <source>
        <dbReference type="EMBL" id="RJF78686.1"/>
    </source>
</evidence>
<feature type="transmembrane region" description="Helical" evidence="1">
    <location>
        <begin position="63"/>
        <end position="80"/>
    </location>
</feature>